<evidence type="ECO:0000313" key="1">
    <source>
        <dbReference type="EMBL" id="GKU24926.1"/>
    </source>
</evidence>
<evidence type="ECO:0000313" key="2">
    <source>
        <dbReference type="Proteomes" id="UP001057868"/>
    </source>
</evidence>
<gene>
    <name evidence="1" type="ORF">CFOLD11_17520</name>
</gene>
<name>A0A9W5Y1L9_9CLOT</name>
<sequence length="88" mass="10605">MAIKMKVNMSRINCDLICNNRSRFRLVNKLKYFPGNSKYKKIKIFDDIYIGDLDEVIERSFRQTVFFSKEKIVDFLMDLFSFYGDVRQ</sequence>
<comment type="caution">
    <text evidence="1">The sequence shown here is derived from an EMBL/GenBank/DDBJ whole genome shotgun (WGS) entry which is preliminary data.</text>
</comment>
<proteinExistence type="predicted"/>
<dbReference type="EMBL" id="BQXY01000002">
    <property type="protein sequence ID" value="GKU24926.1"/>
    <property type="molecule type" value="Genomic_DNA"/>
</dbReference>
<organism evidence="1 2">
    <name type="scientific">Clostridium folliculivorans</name>
    <dbReference type="NCBI Taxonomy" id="2886038"/>
    <lineage>
        <taxon>Bacteria</taxon>
        <taxon>Bacillati</taxon>
        <taxon>Bacillota</taxon>
        <taxon>Clostridia</taxon>
        <taxon>Eubacteriales</taxon>
        <taxon>Clostridiaceae</taxon>
        <taxon>Clostridium</taxon>
    </lineage>
</organism>
<dbReference type="Proteomes" id="UP001057868">
    <property type="component" value="Unassembled WGS sequence"/>
</dbReference>
<protein>
    <submittedName>
        <fullName evidence="1">Uncharacterized protein</fullName>
    </submittedName>
</protein>
<accession>A0A9W5Y1L9</accession>
<reference evidence="1" key="1">
    <citation type="journal article" date="2023" name="Int. J. Syst. Evol. Microbiol.">
        <title>&lt;i&gt;Clostridium folliculivorans&lt;/i&gt; sp. nov., isolated from soil samples of an organic paddy in Japan.</title>
        <authorList>
            <person name="Tazawa J."/>
            <person name="Kobayashi H."/>
            <person name="Tanizawa Y."/>
            <person name="Uchino A."/>
            <person name="Tanaka F."/>
            <person name="Urashima Y."/>
            <person name="Miura S."/>
            <person name="Sakamoto M."/>
            <person name="Ohkuma M."/>
            <person name="Tohno M."/>
        </authorList>
    </citation>
    <scope>NUCLEOTIDE SEQUENCE</scope>
    <source>
        <strain evidence="1">D1-1</strain>
    </source>
</reference>
<dbReference type="AlphaFoldDB" id="A0A9W5Y1L9"/>
<keyword evidence="2" id="KW-1185">Reference proteome</keyword>